<dbReference type="Pfam" id="PF14261">
    <property type="entry name" value="DUF4351"/>
    <property type="match status" value="1"/>
</dbReference>
<dbReference type="InterPro" id="IPR025587">
    <property type="entry name" value="DUF4351"/>
</dbReference>
<evidence type="ECO:0000259" key="1">
    <source>
        <dbReference type="Pfam" id="PF14261"/>
    </source>
</evidence>
<sequence length="97" mass="11621">MKSSFVYYLAFKNNYESRKEYLAKEIDQILEFYQANFKEGQKEATVEMITNILSDKFATIPEEYIEELQHQSLEQLEKILLAAFEMNSIKELEEYFI</sequence>
<evidence type="ECO:0000313" key="3">
    <source>
        <dbReference type="Proteomes" id="UP000774000"/>
    </source>
</evidence>
<keyword evidence="3" id="KW-1185">Reference proteome</keyword>
<reference evidence="2" key="1">
    <citation type="submission" date="2021-01" db="EMBL/GenBank/DDBJ databases">
        <title>Genomic Encyclopedia of Type Strains, Phase IV (KMG-IV): sequencing the most valuable type-strain genomes for metagenomic binning, comparative biology and taxonomic classification.</title>
        <authorList>
            <person name="Goeker M."/>
        </authorList>
    </citation>
    <scope>NUCLEOTIDE SEQUENCE</scope>
    <source>
        <strain evidence="2">DSM 23230</strain>
    </source>
</reference>
<accession>A0A939BPF4</accession>
<dbReference type="EMBL" id="JAFBDQ010000007">
    <property type="protein sequence ID" value="MBM7556763.1"/>
    <property type="molecule type" value="Genomic_DNA"/>
</dbReference>
<comment type="caution">
    <text evidence="2">The sequence shown here is derived from an EMBL/GenBank/DDBJ whole genome shotgun (WGS) entry which is preliminary data.</text>
</comment>
<gene>
    <name evidence="2" type="ORF">JOC47_001614</name>
</gene>
<dbReference type="AlphaFoldDB" id="A0A939BPF4"/>
<protein>
    <recommendedName>
        <fullName evidence="1">DUF4351 domain-containing protein</fullName>
    </recommendedName>
</protein>
<organism evidence="2 3">
    <name type="scientific">Halanaerobacter jeridensis</name>
    <dbReference type="NCBI Taxonomy" id="706427"/>
    <lineage>
        <taxon>Bacteria</taxon>
        <taxon>Bacillati</taxon>
        <taxon>Bacillota</taxon>
        <taxon>Clostridia</taxon>
        <taxon>Halanaerobiales</taxon>
        <taxon>Halobacteroidaceae</taxon>
        <taxon>Halanaerobacter</taxon>
    </lineage>
</organism>
<name>A0A939BPF4_9FIRM</name>
<dbReference type="RefSeq" id="WP_204701541.1">
    <property type="nucleotide sequence ID" value="NZ_JAFBDQ010000007.1"/>
</dbReference>
<proteinExistence type="predicted"/>
<evidence type="ECO:0000313" key="2">
    <source>
        <dbReference type="EMBL" id="MBM7556763.1"/>
    </source>
</evidence>
<dbReference type="Proteomes" id="UP000774000">
    <property type="component" value="Unassembled WGS sequence"/>
</dbReference>
<feature type="domain" description="DUF4351" evidence="1">
    <location>
        <begin position="38"/>
        <end position="96"/>
    </location>
</feature>